<dbReference type="Pfam" id="PF00665">
    <property type="entry name" value="rve"/>
    <property type="match status" value="1"/>
</dbReference>
<dbReference type="Proteomes" id="UP000186817">
    <property type="component" value="Unassembled WGS sequence"/>
</dbReference>
<feature type="compositionally biased region" description="Low complexity" evidence="1">
    <location>
        <begin position="839"/>
        <end position="855"/>
    </location>
</feature>
<dbReference type="Pfam" id="PF07727">
    <property type="entry name" value="RVT_2"/>
    <property type="match status" value="1"/>
</dbReference>
<dbReference type="GO" id="GO:0015074">
    <property type="term" value="P:DNA integration"/>
    <property type="evidence" value="ECO:0007669"/>
    <property type="project" value="InterPro"/>
</dbReference>
<feature type="region of interest" description="Disordered" evidence="1">
    <location>
        <begin position="1778"/>
        <end position="1800"/>
    </location>
</feature>
<dbReference type="InterPro" id="IPR012337">
    <property type="entry name" value="RNaseH-like_sf"/>
</dbReference>
<feature type="compositionally biased region" description="Basic residues" evidence="1">
    <location>
        <begin position="1901"/>
        <end position="1915"/>
    </location>
</feature>
<dbReference type="EMBL" id="LSRX01001451">
    <property type="protein sequence ID" value="OLP79745.1"/>
    <property type="molecule type" value="Genomic_DNA"/>
</dbReference>
<dbReference type="PROSITE" id="PS50994">
    <property type="entry name" value="INTEGRASE"/>
    <property type="match status" value="1"/>
</dbReference>
<evidence type="ECO:0000259" key="2">
    <source>
        <dbReference type="PROSITE" id="PS50994"/>
    </source>
</evidence>
<feature type="region of interest" description="Disordered" evidence="1">
    <location>
        <begin position="1555"/>
        <end position="1574"/>
    </location>
</feature>
<reference evidence="3 4" key="1">
    <citation type="submission" date="2016-02" db="EMBL/GenBank/DDBJ databases">
        <title>Genome analysis of coral dinoflagellate symbionts highlights evolutionary adaptations to a symbiotic lifestyle.</title>
        <authorList>
            <person name="Aranda M."/>
            <person name="Li Y."/>
            <person name="Liew Y.J."/>
            <person name="Baumgarten S."/>
            <person name="Simakov O."/>
            <person name="Wilson M."/>
            <person name="Piel J."/>
            <person name="Ashoor H."/>
            <person name="Bougouffa S."/>
            <person name="Bajic V.B."/>
            <person name="Ryu T."/>
            <person name="Ravasi T."/>
            <person name="Bayer T."/>
            <person name="Micklem G."/>
            <person name="Kim H."/>
            <person name="Bhak J."/>
            <person name="Lajeunesse T.C."/>
            <person name="Voolstra C.R."/>
        </authorList>
    </citation>
    <scope>NUCLEOTIDE SEQUENCE [LARGE SCALE GENOMIC DNA]</scope>
    <source>
        <strain evidence="3 4">CCMP2467</strain>
    </source>
</reference>
<sequence>MAPSRVKEVMFSEWNLHMRKGMNETFVLEVPLLTEVFTDTENVKRQAELRGHVTGPSMTLWSGFDFRRRHDRDRALAVVREKKPYFVMIAFPCGPWSPLQHLRAGPDLLRAKQAEGRVLIRFAVALAEEQARGGRHFIIENPDLSTAWRQLRLQKLLRQFLSVRLDQCCFGLRGPGGGLHKKPTRLLTSSQAVVSRFQGARCNGQHQHEHVIGGGKITEAAGHYTKSFAKAVVEAMENQFDYETRCSSESRKVSECYVVLADGSLELEHEVLAADNAEQPDDFDFEAASEDDEIVAQDVKVEISPAVRAADRRIHEATGHRSNRRLARALIVSGAPLEAVMAAKTLKCAVCEERKAPKARRPASLPPPLQVGEQVHLDLVVVEDALGQPFVVAHATDAVSKYQLAELLPDKTSESVIKFLTRLWWPILGAPRVIVADQGREFISQTFSDFCESRSTLLWHCAVQAPWMNGTAERSGGILKTLVTHMVAEKSITGAEEMAAVVAEAAEGVSPLQAVTGRQPAAEGSVLHNFHGRLSEHGLIDTSPTLTWRMALRESARVGMVRLHYSQTIRKAELARSREPTTRSLPVPGDVCFFFRQQKVNPKKGDPRTSTSSSRRRVELKRWHGPAILVALEGGSGGVPGSAFLSYRGQLTKCSVEHIRKASSLEQLAAGTWEEAIKEIIDTSVVQQGFEDSSARERPSGVPDDEMEVIPEEEALLRGMPLVVGVHPGEEARQEQIPSPGTPQTSSTTSSLTAAPGTPVGQLFDRPVIQQALTRARQAPLLENIQQAALRRGQPSDFQEELRQAMVRGRKRSASDLEAAREMQPAAGAEASGISDGLGPSVAEASGSASSTAGSPLTADVAQTSTSSRSPTNPPSVAPAATNEVNQTNLRIPFEALTMTREELENMAAGEDVHPLMKVQAMVEMDRQHPSTLFDREPDHGSWDGRWSMPGRTQWELFEKLGLDWPKGSSAEHSVEAATARKEMVWSKLGASQRKLWEAAAVKGWRAYTDNQAVQVLSEQETQRVKRDLARKGELDKILKPRWVMTDKAEGLRTATNPLPPEPSARLVVPGFKDRANLSGELRRDAPTGSRLAQHFLLSLLAWHSSTWSLYSADIKSAFLKGDPYLDRDLFLSNTDERAGPPIPGLPRGRLARVLKGIFGLADAPRRWWQRLSRSMETRKWIRSTIDQATWMLRDDSNNIIGIVVAHVDDLLFAGGSEAEQSLRSVGEELGFRELTKDKFTWCGKQFEKRGDGCVYLSMRAYHDNLKPIPVSSHRKGDLSAPLTSFEARQLRALLGSYQWLVTQLRFDMAFVVSSLQGETPTVGTLMRANAALVEFQKLRDFELRFQPVNPYTGGLMVVTDSALGNVMASGSATGAPLEKVFSQACYFVLLADEDLMQGRQGRFNIVDARSHRLARVCRSSYAAETLGAEEGFDVGQLCRGFLATVRGDSLHKQSVDQSLNAVPLTVVVDAKDVFDKASSDTSSFGSQKSLAFTIAWLRQILRRPNTSIRWTSTENMWADAGTKEMDLTHMRKIIRTGSWSVTYSPVFVKQVSKAKKRPAQASTPEDALPGKPVHGTDPILGHLMALCEERGWHSVGGMGVNVAFSARPGPVLISTGRGLREALDQTPPKQNQLRYPPRGSPRNLLYLNGHYLQQYVLYNHNEAVSSGASPLWKLGPLVPCQLYPRRRYPTLLLTHNTDLYAHKLTYMQLDVTNLYLMRENHNLPNHSWPMRGRPEEVQRHMEQLLRKAANPTPPIPALNSSRRMTLHTETIFAMGQCQSQPRQKPTTKGTHPFQNSRNPTYGHCLNHYLLDGTATVATTRGSTPRSTSLRMVRAEKVTSRLMVQSSELQEDGEDCPQAWEKREERGEDPDSSDEPDEDHNAAAGRHSELPTEAIGSNKGRWGRGPKTKLGGRARRSMDLVHENATSENFGGK</sequence>
<dbReference type="InterPro" id="IPR036397">
    <property type="entry name" value="RNaseH_sf"/>
</dbReference>
<dbReference type="PANTHER" id="PTHR37984">
    <property type="entry name" value="PROTEIN CBG26694"/>
    <property type="match status" value="1"/>
</dbReference>
<dbReference type="InterPro" id="IPR013103">
    <property type="entry name" value="RVT_2"/>
</dbReference>
<dbReference type="InterPro" id="IPR050951">
    <property type="entry name" value="Retrovirus_Pol_polyprotein"/>
</dbReference>
<name>A0A1Q9C9Z4_SYMMI</name>
<evidence type="ECO:0000256" key="1">
    <source>
        <dbReference type="SAM" id="MobiDB-lite"/>
    </source>
</evidence>
<organism evidence="3 4">
    <name type="scientific">Symbiodinium microadriaticum</name>
    <name type="common">Dinoflagellate</name>
    <name type="synonym">Zooxanthella microadriatica</name>
    <dbReference type="NCBI Taxonomy" id="2951"/>
    <lineage>
        <taxon>Eukaryota</taxon>
        <taxon>Sar</taxon>
        <taxon>Alveolata</taxon>
        <taxon>Dinophyceae</taxon>
        <taxon>Suessiales</taxon>
        <taxon>Symbiodiniaceae</taxon>
        <taxon>Symbiodinium</taxon>
    </lineage>
</organism>
<evidence type="ECO:0000313" key="4">
    <source>
        <dbReference type="Proteomes" id="UP000186817"/>
    </source>
</evidence>
<protein>
    <submittedName>
        <fullName evidence="3">Copia protein</fullName>
    </submittedName>
</protein>
<dbReference type="InterPro" id="IPR001584">
    <property type="entry name" value="Integrase_cat-core"/>
</dbReference>
<dbReference type="PANTHER" id="PTHR37984:SF5">
    <property type="entry name" value="PROTEIN NYNRIN-LIKE"/>
    <property type="match status" value="1"/>
</dbReference>
<comment type="caution">
    <text evidence="3">The sequence shown here is derived from an EMBL/GenBank/DDBJ whole genome shotgun (WGS) entry which is preliminary data.</text>
</comment>
<accession>A0A1Q9C9Z4</accession>
<feature type="region of interest" description="Disordered" evidence="1">
    <location>
        <begin position="1841"/>
        <end position="1933"/>
    </location>
</feature>
<feature type="domain" description="Integrase catalytic" evidence="2">
    <location>
        <begin position="363"/>
        <end position="528"/>
    </location>
</feature>
<feature type="compositionally biased region" description="Polar residues" evidence="1">
    <location>
        <begin position="1924"/>
        <end position="1933"/>
    </location>
</feature>
<feature type="compositionally biased region" description="Low complexity" evidence="1">
    <location>
        <begin position="738"/>
        <end position="759"/>
    </location>
</feature>
<proteinExistence type="predicted"/>
<dbReference type="OrthoDB" id="441971at2759"/>
<feature type="region of interest" description="Disordered" evidence="1">
    <location>
        <begin position="731"/>
        <end position="763"/>
    </location>
</feature>
<dbReference type="GO" id="GO:0003676">
    <property type="term" value="F:nucleic acid binding"/>
    <property type="evidence" value="ECO:0007669"/>
    <property type="project" value="InterPro"/>
</dbReference>
<gene>
    <name evidence="3" type="primary">GIP</name>
    <name evidence="3" type="ORF">AK812_SmicGene39937</name>
</gene>
<evidence type="ECO:0000313" key="3">
    <source>
        <dbReference type="EMBL" id="OLP79745.1"/>
    </source>
</evidence>
<feature type="compositionally biased region" description="Acidic residues" evidence="1">
    <location>
        <begin position="1867"/>
        <end position="1878"/>
    </location>
</feature>
<keyword evidence="4" id="KW-1185">Reference proteome</keyword>
<dbReference type="Gene3D" id="3.30.420.10">
    <property type="entry name" value="Ribonuclease H-like superfamily/Ribonuclease H"/>
    <property type="match status" value="1"/>
</dbReference>
<dbReference type="SUPFAM" id="SSF53098">
    <property type="entry name" value="Ribonuclease H-like"/>
    <property type="match status" value="1"/>
</dbReference>
<feature type="region of interest" description="Disordered" evidence="1">
    <location>
        <begin position="809"/>
        <end position="885"/>
    </location>
</feature>